<gene>
    <name evidence="2" type="ORF">ATL31_3092</name>
</gene>
<comment type="caution">
    <text evidence="2">The sequence shown here is derived from an EMBL/GenBank/DDBJ whole genome shotgun (WGS) entry which is preliminary data.</text>
</comment>
<evidence type="ECO:0000256" key="1">
    <source>
        <dbReference type="SAM" id="MobiDB-lite"/>
    </source>
</evidence>
<dbReference type="Proteomes" id="UP000233781">
    <property type="component" value="Unassembled WGS sequence"/>
</dbReference>
<keyword evidence="3" id="KW-1185">Reference proteome</keyword>
<dbReference type="AlphaFoldDB" id="A0A2N3YN14"/>
<evidence type="ECO:0000313" key="3">
    <source>
        <dbReference type="Proteomes" id="UP000233781"/>
    </source>
</evidence>
<protein>
    <submittedName>
        <fullName evidence="2">Uncharacterized protein</fullName>
    </submittedName>
</protein>
<sequence>MKIQEPAGPRDRDPAPRTLRAPPAESAYAHVLSIYPACVPSESLLAAARTLLDADPDVAWKLDEHDKLLVTLRSDPRRWFSLDVGSDAFPLDLGQRYSIPEYEYDVEHQPDAVRKQLSRGLAYLHGRGDEVTKKRGSTEISWTLTLPDGTVAKAWRTPLQRLRHRLTGRSRLVQTGQIPG</sequence>
<organism evidence="2 3">
    <name type="scientific">Phycicoccus duodecadis</name>
    <dbReference type="NCBI Taxonomy" id="173053"/>
    <lineage>
        <taxon>Bacteria</taxon>
        <taxon>Bacillati</taxon>
        <taxon>Actinomycetota</taxon>
        <taxon>Actinomycetes</taxon>
        <taxon>Micrococcales</taxon>
        <taxon>Intrasporangiaceae</taxon>
        <taxon>Phycicoccus</taxon>
    </lineage>
</organism>
<dbReference type="EMBL" id="PJNE01000001">
    <property type="protein sequence ID" value="PKW28233.1"/>
    <property type="molecule type" value="Genomic_DNA"/>
</dbReference>
<name>A0A2N3YN14_9MICO</name>
<feature type="region of interest" description="Disordered" evidence="1">
    <location>
        <begin position="1"/>
        <end position="20"/>
    </location>
</feature>
<accession>A0A2N3YN14</accession>
<reference evidence="2 3" key="1">
    <citation type="submission" date="2017-12" db="EMBL/GenBank/DDBJ databases">
        <title>Sequencing the genomes of 1000 Actinobacteria strains.</title>
        <authorList>
            <person name="Klenk H.-P."/>
        </authorList>
    </citation>
    <scope>NUCLEOTIDE SEQUENCE [LARGE SCALE GENOMIC DNA]</scope>
    <source>
        <strain evidence="2 3">DSM 12806</strain>
    </source>
</reference>
<proteinExistence type="predicted"/>
<evidence type="ECO:0000313" key="2">
    <source>
        <dbReference type="EMBL" id="PKW28233.1"/>
    </source>
</evidence>